<feature type="non-terminal residue" evidence="2">
    <location>
        <position position="87"/>
    </location>
</feature>
<dbReference type="Gene3D" id="3.40.50.720">
    <property type="entry name" value="NAD(P)-binding Rossmann-like Domain"/>
    <property type="match status" value="1"/>
</dbReference>
<protein>
    <recommendedName>
        <fullName evidence="3">Gfo/Idh/MocA-like oxidoreductase N-terminal domain-containing protein</fullName>
    </recommendedName>
</protein>
<evidence type="ECO:0008006" key="3">
    <source>
        <dbReference type="Google" id="ProtNLM"/>
    </source>
</evidence>
<feature type="region of interest" description="Disordered" evidence="1">
    <location>
        <begin position="1"/>
        <end position="25"/>
    </location>
</feature>
<accession>A0A382H3G1</accession>
<gene>
    <name evidence="2" type="ORF">METZ01_LOCUS234638</name>
</gene>
<dbReference type="InterPro" id="IPR036291">
    <property type="entry name" value="NAD(P)-bd_dom_sf"/>
</dbReference>
<dbReference type="EMBL" id="UINC01058939">
    <property type="protein sequence ID" value="SVB81784.1"/>
    <property type="molecule type" value="Genomic_DNA"/>
</dbReference>
<sequence>MSEEEEYGLSPEKKTQAIEPPPVDYLPPKPRQYDPGIALIGTGGISEFHLKNYQTCGYRVVALSNRTPAKAEAMRDKFYPDATVHQD</sequence>
<proteinExistence type="predicted"/>
<evidence type="ECO:0000256" key="1">
    <source>
        <dbReference type="SAM" id="MobiDB-lite"/>
    </source>
</evidence>
<evidence type="ECO:0000313" key="2">
    <source>
        <dbReference type="EMBL" id="SVB81784.1"/>
    </source>
</evidence>
<dbReference type="AlphaFoldDB" id="A0A382H3G1"/>
<reference evidence="2" key="1">
    <citation type="submission" date="2018-05" db="EMBL/GenBank/DDBJ databases">
        <authorList>
            <person name="Lanie J.A."/>
            <person name="Ng W.-L."/>
            <person name="Kazmierczak K.M."/>
            <person name="Andrzejewski T.M."/>
            <person name="Davidsen T.M."/>
            <person name="Wayne K.J."/>
            <person name="Tettelin H."/>
            <person name="Glass J.I."/>
            <person name="Rusch D."/>
            <person name="Podicherti R."/>
            <person name="Tsui H.-C.T."/>
            <person name="Winkler M.E."/>
        </authorList>
    </citation>
    <scope>NUCLEOTIDE SEQUENCE</scope>
</reference>
<organism evidence="2">
    <name type="scientific">marine metagenome</name>
    <dbReference type="NCBI Taxonomy" id="408172"/>
    <lineage>
        <taxon>unclassified sequences</taxon>
        <taxon>metagenomes</taxon>
        <taxon>ecological metagenomes</taxon>
    </lineage>
</organism>
<dbReference type="SUPFAM" id="SSF51735">
    <property type="entry name" value="NAD(P)-binding Rossmann-fold domains"/>
    <property type="match status" value="1"/>
</dbReference>
<name>A0A382H3G1_9ZZZZ</name>